<dbReference type="AlphaFoldDB" id="A0A4Y9YJX7"/>
<keyword evidence="1" id="KW-0732">Signal</keyword>
<feature type="signal peptide" evidence="1">
    <location>
        <begin position="1"/>
        <end position="22"/>
    </location>
</feature>
<feature type="chain" id="PRO_5021305525" evidence="1">
    <location>
        <begin position="23"/>
        <end position="160"/>
    </location>
</feature>
<gene>
    <name evidence="2" type="ORF">EVJ58_g4191</name>
</gene>
<reference evidence="2 3" key="1">
    <citation type="submission" date="2019-01" db="EMBL/GenBank/DDBJ databases">
        <title>Genome sequencing of the rare red list fungi Fomitopsis rosea.</title>
        <authorList>
            <person name="Buettner E."/>
            <person name="Kellner H."/>
        </authorList>
    </citation>
    <scope>NUCLEOTIDE SEQUENCE [LARGE SCALE GENOMIC DNA]</scope>
    <source>
        <strain evidence="2 3">DSM 105464</strain>
    </source>
</reference>
<dbReference type="EMBL" id="SEKV01000187">
    <property type="protein sequence ID" value="TFY61927.1"/>
    <property type="molecule type" value="Genomic_DNA"/>
</dbReference>
<proteinExistence type="predicted"/>
<name>A0A4Y9YJX7_9APHY</name>
<dbReference type="Proteomes" id="UP000298390">
    <property type="component" value="Unassembled WGS sequence"/>
</dbReference>
<evidence type="ECO:0000313" key="3">
    <source>
        <dbReference type="Proteomes" id="UP000298390"/>
    </source>
</evidence>
<evidence type="ECO:0000256" key="1">
    <source>
        <dbReference type="SAM" id="SignalP"/>
    </source>
</evidence>
<evidence type="ECO:0000313" key="2">
    <source>
        <dbReference type="EMBL" id="TFY61927.1"/>
    </source>
</evidence>
<protein>
    <submittedName>
        <fullName evidence="2">Uncharacterized protein</fullName>
    </submittedName>
</protein>
<comment type="caution">
    <text evidence="2">The sequence shown here is derived from an EMBL/GenBank/DDBJ whole genome shotgun (WGS) entry which is preliminary data.</text>
</comment>
<sequence>MLFSAALPLVVAAVSVVPSVLAVTVPSDSYSTALHRSQIDQVSARDVEGLYGRARHSSHYGPYVIPQAVIPQAVIPQAVIPQAVIPHAVIPPVIPHVVPPRVPSGSKIHQPKPVKAVSKPAWLRSNHQSRELLIRELVGELMQREYDDLWARMDEVDGLD</sequence>
<organism evidence="2 3">
    <name type="scientific">Rhodofomes roseus</name>
    <dbReference type="NCBI Taxonomy" id="34475"/>
    <lineage>
        <taxon>Eukaryota</taxon>
        <taxon>Fungi</taxon>
        <taxon>Dikarya</taxon>
        <taxon>Basidiomycota</taxon>
        <taxon>Agaricomycotina</taxon>
        <taxon>Agaricomycetes</taxon>
        <taxon>Polyporales</taxon>
        <taxon>Rhodofomes</taxon>
    </lineage>
</organism>
<accession>A0A4Y9YJX7</accession>